<sequence>MPSATSSCAPTAGAPLTADASPAGFKTGKISDIESRKPECQLPAVAANPITLSPTPRKFVDSWCVINAD</sequence>
<feature type="region of interest" description="Disordered" evidence="1">
    <location>
        <begin position="1"/>
        <end position="28"/>
    </location>
</feature>
<proteinExistence type="predicted"/>
<gene>
    <name evidence="2" type="ORF">MSPICULIGERA_LOCUS24172</name>
</gene>
<dbReference type="EMBL" id="CATQJA010002707">
    <property type="protein sequence ID" value="CAJ0586165.1"/>
    <property type="molecule type" value="Genomic_DNA"/>
</dbReference>
<keyword evidence="3" id="KW-1185">Reference proteome</keyword>
<evidence type="ECO:0000256" key="1">
    <source>
        <dbReference type="SAM" id="MobiDB-lite"/>
    </source>
</evidence>
<evidence type="ECO:0000313" key="3">
    <source>
        <dbReference type="Proteomes" id="UP001177023"/>
    </source>
</evidence>
<accession>A0AA36DGZ0</accession>
<dbReference type="AlphaFoldDB" id="A0AA36DGZ0"/>
<reference evidence="2" key="1">
    <citation type="submission" date="2023-06" db="EMBL/GenBank/DDBJ databases">
        <authorList>
            <person name="Delattre M."/>
        </authorList>
    </citation>
    <scope>NUCLEOTIDE SEQUENCE</scope>
    <source>
        <strain evidence="2">AF72</strain>
    </source>
</reference>
<evidence type="ECO:0000313" key="2">
    <source>
        <dbReference type="EMBL" id="CAJ0586165.1"/>
    </source>
</evidence>
<name>A0AA36DGZ0_9BILA</name>
<dbReference type="Proteomes" id="UP001177023">
    <property type="component" value="Unassembled WGS sequence"/>
</dbReference>
<feature type="non-terminal residue" evidence="2">
    <location>
        <position position="69"/>
    </location>
</feature>
<protein>
    <submittedName>
        <fullName evidence="2">Uncharacterized protein</fullName>
    </submittedName>
</protein>
<comment type="caution">
    <text evidence="2">The sequence shown here is derived from an EMBL/GenBank/DDBJ whole genome shotgun (WGS) entry which is preliminary data.</text>
</comment>
<organism evidence="2 3">
    <name type="scientific">Mesorhabditis spiculigera</name>
    <dbReference type="NCBI Taxonomy" id="96644"/>
    <lineage>
        <taxon>Eukaryota</taxon>
        <taxon>Metazoa</taxon>
        <taxon>Ecdysozoa</taxon>
        <taxon>Nematoda</taxon>
        <taxon>Chromadorea</taxon>
        <taxon>Rhabditida</taxon>
        <taxon>Rhabditina</taxon>
        <taxon>Rhabditomorpha</taxon>
        <taxon>Rhabditoidea</taxon>
        <taxon>Rhabditidae</taxon>
        <taxon>Mesorhabditinae</taxon>
        <taxon>Mesorhabditis</taxon>
    </lineage>
</organism>